<dbReference type="GO" id="GO:0005524">
    <property type="term" value="F:ATP binding"/>
    <property type="evidence" value="ECO:0007669"/>
    <property type="project" value="UniProtKB-KW"/>
</dbReference>
<dbReference type="OrthoDB" id="2078674at2"/>
<dbReference type="SUPFAM" id="SSF52540">
    <property type="entry name" value="P-loop containing nucleoside triphosphate hydrolases"/>
    <property type="match status" value="2"/>
</dbReference>
<evidence type="ECO:0000256" key="2">
    <source>
        <dbReference type="ARBA" id="ARBA00022840"/>
    </source>
</evidence>
<dbReference type="GO" id="GO:0016887">
    <property type="term" value="F:ATP hydrolysis activity"/>
    <property type="evidence" value="ECO:0007669"/>
    <property type="project" value="InterPro"/>
</dbReference>
<dbReference type="AlphaFoldDB" id="A0A1D3TWA8"/>
<dbReference type="Gene3D" id="3.40.50.300">
    <property type="entry name" value="P-loop containing nucleotide triphosphate hydrolases"/>
    <property type="match status" value="2"/>
</dbReference>
<keyword evidence="2" id="KW-0067">ATP-binding</keyword>
<organism evidence="4 5">
    <name type="scientific">Anaerobium acetethylicum</name>
    <dbReference type="NCBI Taxonomy" id="1619234"/>
    <lineage>
        <taxon>Bacteria</taxon>
        <taxon>Bacillati</taxon>
        <taxon>Bacillota</taxon>
        <taxon>Clostridia</taxon>
        <taxon>Lachnospirales</taxon>
        <taxon>Lachnospiraceae</taxon>
        <taxon>Anaerobium</taxon>
    </lineage>
</organism>
<keyword evidence="5" id="KW-1185">Reference proteome</keyword>
<evidence type="ECO:0000259" key="3">
    <source>
        <dbReference type="PROSITE" id="PS50893"/>
    </source>
</evidence>
<dbReference type="InterPro" id="IPR027417">
    <property type="entry name" value="P-loop_NTPase"/>
</dbReference>
<dbReference type="PROSITE" id="PS50893">
    <property type="entry name" value="ABC_TRANSPORTER_2"/>
    <property type="match status" value="2"/>
</dbReference>
<evidence type="ECO:0000313" key="5">
    <source>
        <dbReference type="Proteomes" id="UP000199315"/>
    </source>
</evidence>
<dbReference type="InterPro" id="IPR050107">
    <property type="entry name" value="ABC_carbohydrate_import_ATPase"/>
</dbReference>
<sequence length="477" mass="54846">MKKEILRMETVYIGDAEPYLLNNFCLSMYEGEIVNLIGLSGSGKTLLLHYFYGNVPIDKGRVVWNEKEFGPGKCFVPEQKLICIGQESSLVSKMTVAENICILSRKKKGSFFIKGNISYRAKLLLSQYAPDIRPDMLVEELTPFQQHVVSLLRAIENEAALVVIDDIFQSYGYQEVLKIKTLLTELKNLKISILYESHRSDFMLNLSDRIVVMRKGMNVRTFYQEDYNEELCKQLLVGNELPKAYTRKSHMQKEEILRLSDFSCGETMRDVDLHINKGEVVGLYDQENYGNKELVLSLIGECAINKGMIQYQGKPYVPKNLDFAIQNNIGYLPRNRNGVSLVESMSFMDNLFLPVMKKTSRFHFINEYAVLNFLSNEYMEELGITEKDKNRNVRCFDSYIHNSILLTRWLLFRPSLMICVEPCANADILMQNIIYDSLEKMSEQGSGVLISASDLNELKPICDRIFTIQQGKLMLLD</sequence>
<name>A0A1D3TWA8_9FIRM</name>
<dbReference type="Proteomes" id="UP000199315">
    <property type="component" value="Unassembled WGS sequence"/>
</dbReference>
<dbReference type="InterPro" id="IPR003439">
    <property type="entry name" value="ABC_transporter-like_ATP-bd"/>
</dbReference>
<dbReference type="RefSeq" id="WP_091235510.1">
    <property type="nucleotide sequence ID" value="NZ_FMKA01000021.1"/>
</dbReference>
<dbReference type="STRING" id="1619234.SAMN05421730_102142"/>
<keyword evidence="4" id="KW-0813">Transport</keyword>
<feature type="domain" description="ABC transporter" evidence="3">
    <location>
        <begin position="251"/>
        <end position="476"/>
    </location>
</feature>
<dbReference type="EMBL" id="FMKA01000021">
    <property type="protein sequence ID" value="SCP98494.1"/>
    <property type="molecule type" value="Genomic_DNA"/>
</dbReference>
<dbReference type="Pfam" id="PF00005">
    <property type="entry name" value="ABC_tran"/>
    <property type="match status" value="1"/>
</dbReference>
<evidence type="ECO:0000313" key="4">
    <source>
        <dbReference type="EMBL" id="SCP98494.1"/>
    </source>
</evidence>
<accession>A0A1D3TWA8</accession>
<dbReference type="PANTHER" id="PTHR43790">
    <property type="entry name" value="CARBOHYDRATE TRANSPORT ATP-BINDING PROTEIN MG119-RELATED"/>
    <property type="match status" value="1"/>
</dbReference>
<proteinExistence type="predicted"/>
<gene>
    <name evidence="4" type="ORF">SAMN05421730_102142</name>
</gene>
<reference evidence="4 5" key="1">
    <citation type="submission" date="2016-09" db="EMBL/GenBank/DDBJ databases">
        <authorList>
            <person name="Capua I."/>
            <person name="De Benedictis P."/>
            <person name="Joannis T."/>
            <person name="Lombin L.H."/>
            <person name="Cattoli G."/>
        </authorList>
    </citation>
    <scope>NUCLEOTIDE SEQUENCE [LARGE SCALE GENOMIC DNA]</scope>
    <source>
        <strain evidence="4 5">GluBS11</strain>
    </source>
</reference>
<keyword evidence="1" id="KW-0547">Nucleotide-binding</keyword>
<dbReference type="PANTHER" id="PTHR43790:SF4">
    <property type="entry name" value="GUANOSINE IMPORT ATP-BINDING PROTEIN NUPO"/>
    <property type="match status" value="1"/>
</dbReference>
<keyword evidence="4" id="KW-0762">Sugar transport</keyword>
<evidence type="ECO:0000256" key="1">
    <source>
        <dbReference type="ARBA" id="ARBA00022741"/>
    </source>
</evidence>
<protein>
    <submittedName>
        <fullName evidence="4">ABC-type sugar transport system, ATPase component</fullName>
    </submittedName>
</protein>
<feature type="domain" description="ABC transporter" evidence="3">
    <location>
        <begin position="6"/>
        <end position="240"/>
    </location>
</feature>